<protein>
    <submittedName>
        <fullName evidence="2">Uncharacterized protein</fullName>
    </submittedName>
</protein>
<reference evidence="2 3" key="1">
    <citation type="submission" date="2022-05" db="EMBL/GenBank/DDBJ databases">
        <authorList>
            <consortium name="Genoscope - CEA"/>
            <person name="William W."/>
        </authorList>
    </citation>
    <scope>NUCLEOTIDE SEQUENCE [LARGE SCALE GENOMIC DNA]</scope>
</reference>
<evidence type="ECO:0000256" key="1">
    <source>
        <dbReference type="SAM" id="MobiDB-lite"/>
    </source>
</evidence>
<dbReference type="EMBL" id="CALNXI010000011">
    <property type="protein sequence ID" value="CAH3014554.1"/>
    <property type="molecule type" value="Genomic_DNA"/>
</dbReference>
<feature type="region of interest" description="Disordered" evidence="1">
    <location>
        <begin position="114"/>
        <end position="149"/>
    </location>
</feature>
<dbReference type="Proteomes" id="UP001159427">
    <property type="component" value="Unassembled WGS sequence"/>
</dbReference>
<gene>
    <name evidence="2" type="ORF">PEVE_00001752</name>
</gene>
<sequence length="179" mass="20344">MVFSACSNSKAPMAASPTQVLPTQAVQYSTSGSKDIRMQAFITDSDPNETVAKCVFVDPDDVIRSKILQTLRDNKLHWEAMVKRYTLKQLLEHAANKEDIDCQSQHMEETLPCAPPARNLVNRVHQKRHQDPEDKLKSKPTHDDKKSNSCQRAPIILPSLWENMRFLLKEGSFCPNVQK</sequence>
<feature type="compositionally biased region" description="Basic and acidic residues" evidence="1">
    <location>
        <begin position="129"/>
        <end position="147"/>
    </location>
</feature>
<keyword evidence="3" id="KW-1185">Reference proteome</keyword>
<evidence type="ECO:0000313" key="3">
    <source>
        <dbReference type="Proteomes" id="UP001159427"/>
    </source>
</evidence>
<evidence type="ECO:0000313" key="2">
    <source>
        <dbReference type="EMBL" id="CAH3014554.1"/>
    </source>
</evidence>
<accession>A0ABN8LGH1</accession>
<comment type="caution">
    <text evidence="2">The sequence shown here is derived from an EMBL/GenBank/DDBJ whole genome shotgun (WGS) entry which is preliminary data.</text>
</comment>
<name>A0ABN8LGH1_9CNID</name>
<organism evidence="2 3">
    <name type="scientific">Porites evermanni</name>
    <dbReference type="NCBI Taxonomy" id="104178"/>
    <lineage>
        <taxon>Eukaryota</taxon>
        <taxon>Metazoa</taxon>
        <taxon>Cnidaria</taxon>
        <taxon>Anthozoa</taxon>
        <taxon>Hexacorallia</taxon>
        <taxon>Scleractinia</taxon>
        <taxon>Fungiina</taxon>
        <taxon>Poritidae</taxon>
        <taxon>Porites</taxon>
    </lineage>
</organism>
<proteinExistence type="predicted"/>